<dbReference type="AlphaFoldDB" id="A0A0T6AWD7"/>
<comment type="caution">
    <text evidence="2">The sequence shown here is derived from an EMBL/GenBank/DDBJ whole genome shotgun (WGS) entry which is preliminary data.</text>
</comment>
<feature type="domain" description="NWD2 C-terminal beta-propeller" evidence="1">
    <location>
        <begin position="218"/>
        <end position="350"/>
    </location>
</feature>
<dbReference type="Pfam" id="PF00400">
    <property type="entry name" value="WD40"/>
    <property type="match status" value="1"/>
</dbReference>
<evidence type="ECO:0000313" key="3">
    <source>
        <dbReference type="Proteomes" id="UP000051574"/>
    </source>
</evidence>
<sequence>MESERLSHWDTTGEASFKTSFLIVVAKKNEGFSLSSLVINKDQSILYACTTNNNYCVSKYAKNNEDSKWTKIRDMPRSSTDETEVVLQLKLDKDEKILYGTTSNGFVIWHLDTQGDGPDQPEAIALALPYGIRNISTKMLQSNSIMISGHKNYAIAGVRKNLYVWDLKTGKLVKVLDAHFGRIIQLEALIVGNWNSVVTSSIDRTVKVWNINNIFEQVHVIDRHELQIDSISLSQDLGLAVTATRNCVGVWNLRTGKLIAKLADSPLGAIVTYALITPDAKYIISAESGHVLIWHRITERVIFKEEQPGIRQLTLMEDGTKVLAISKPSNPQGTDFMRTTATGVVRTIPGTLTKR</sequence>
<dbReference type="OrthoDB" id="2325716at2759"/>
<dbReference type="SMART" id="SM00320">
    <property type="entry name" value="WD40"/>
    <property type="match status" value="3"/>
</dbReference>
<proteinExistence type="predicted"/>
<dbReference type="InterPro" id="IPR001680">
    <property type="entry name" value="WD40_rpt"/>
</dbReference>
<reference evidence="2 3" key="1">
    <citation type="submission" date="2015-09" db="EMBL/GenBank/DDBJ databases">
        <title>Draft genome of the scarab beetle Oryctes borbonicus.</title>
        <authorList>
            <person name="Meyer J.M."/>
            <person name="Markov G.V."/>
            <person name="Baskaran P."/>
            <person name="Herrmann M."/>
            <person name="Sommer R.J."/>
            <person name="Roedelsperger C."/>
        </authorList>
    </citation>
    <scope>NUCLEOTIDE SEQUENCE [LARGE SCALE GENOMIC DNA]</scope>
    <source>
        <strain evidence="2">OB123</strain>
        <tissue evidence="2">Whole animal</tissue>
    </source>
</reference>
<dbReference type="EMBL" id="LJIG01022656">
    <property type="protein sequence ID" value="KRT79414.1"/>
    <property type="molecule type" value="Genomic_DNA"/>
</dbReference>
<dbReference type="InterPro" id="IPR056534">
    <property type="entry name" value="Beta-prop_NWD2_C"/>
</dbReference>
<organism evidence="2 3">
    <name type="scientific">Oryctes borbonicus</name>
    <dbReference type="NCBI Taxonomy" id="1629725"/>
    <lineage>
        <taxon>Eukaryota</taxon>
        <taxon>Metazoa</taxon>
        <taxon>Ecdysozoa</taxon>
        <taxon>Arthropoda</taxon>
        <taxon>Hexapoda</taxon>
        <taxon>Insecta</taxon>
        <taxon>Pterygota</taxon>
        <taxon>Neoptera</taxon>
        <taxon>Endopterygota</taxon>
        <taxon>Coleoptera</taxon>
        <taxon>Polyphaga</taxon>
        <taxon>Scarabaeiformia</taxon>
        <taxon>Scarabaeidae</taxon>
        <taxon>Dynastinae</taxon>
        <taxon>Oryctes</taxon>
    </lineage>
</organism>
<dbReference type="Pfam" id="PF23586">
    <property type="entry name" value="Beta-prop_NWD2_C"/>
    <property type="match status" value="1"/>
</dbReference>
<accession>A0A0T6AWD7</accession>
<keyword evidence="3" id="KW-1185">Reference proteome</keyword>
<evidence type="ECO:0000313" key="2">
    <source>
        <dbReference type="EMBL" id="KRT79414.1"/>
    </source>
</evidence>
<dbReference type="PANTHER" id="PTHR19871">
    <property type="entry name" value="BETA TRANSDUCIN-RELATED PROTEIN"/>
    <property type="match status" value="1"/>
</dbReference>
<evidence type="ECO:0000259" key="1">
    <source>
        <dbReference type="Pfam" id="PF23586"/>
    </source>
</evidence>
<dbReference type="InterPro" id="IPR052752">
    <property type="entry name" value="NACHT-WD_repeat"/>
</dbReference>
<dbReference type="Gene3D" id="2.130.10.10">
    <property type="entry name" value="YVTN repeat-like/Quinoprotein amine dehydrogenase"/>
    <property type="match status" value="1"/>
</dbReference>
<dbReference type="InterPro" id="IPR015943">
    <property type="entry name" value="WD40/YVTN_repeat-like_dom_sf"/>
</dbReference>
<dbReference type="InterPro" id="IPR036322">
    <property type="entry name" value="WD40_repeat_dom_sf"/>
</dbReference>
<protein>
    <submittedName>
        <fullName evidence="2">WD40 domain-containing protein</fullName>
    </submittedName>
</protein>
<dbReference type="PANTHER" id="PTHR19871:SF14">
    <property type="entry name" value="DUF4062 DOMAIN-CONTAINING PROTEIN"/>
    <property type="match status" value="1"/>
</dbReference>
<dbReference type="SUPFAM" id="SSF50978">
    <property type="entry name" value="WD40 repeat-like"/>
    <property type="match status" value="1"/>
</dbReference>
<dbReference type="Proteomes" id="UP000051574">
    <property type="component" value="Unassembled WGS sequence"/>
</dbReference>
<name>A0A0T6AWD7_9SCAR</name>
<gene>
    <name evidence="2" type="ORF">AMK59_8474</name>
</gene>